<gene>
    <name evidence="1" type="ORF">MGAL_10B010611</name>
</gene>
<proteinExistence type="predicted"/>
<dbReference type="AlphaFoldDB" id="A0A8B6FN89"/>
<name>A0A8B6FN89_MYTGA</name>
<dbReference type="PANTHER" id="PTHR31511:SF12">
    <property type="entry name" value="RHO TERMINATION FACTOR N-TERMINAL DOMAIN-CONTAINING PROTEIN"/>
    <property type="match status" value="1"/>
</dbReference>
<dbReference type="SUPFAM" id="SSF56672">
    <property type="entry name" value="DNA/RNA polymerases"/>
    <property type="match status" value="1"/>
</dbReference>
<sequence length="323" mass="37508">MQATKYLTYLDANNLYGYAMSQPLPTGKFEWIEPQEIEKILNHEDDHLIGYMIECDLEYPKELHYKHNDYPLAPEIMVINKVPKLIPSLNNRTKYVLHYRNLKQNLSLGMKLIKVHRIIGFEQYIDLNTNLRTKANNDSEKDFFKLMNNSLFGKTMENIRKRVNVKLVTSGKQSLKLVAKPNCDRRDKFDTSNFPAEHSSGIPTGVNKKIVGMFKDECGGKIMTEFVGLRAKMYAFKVGEEVTKRAKGVKKNVIKNGINFNEYKQCLDTQEEVYKSMNIIRNKLHNIFTEEFNKIALSAKDDKRYILQDGISTLSYGHYKINE</sequence>
<dbReference type="EMBL" id="UYJE01007118">
    <property type="protein sequence ID" value="VDI51897.1"/>
    <property type="molecule type" value="Genomic_DNA"/>
</dbReference>
<evidence type="ECO:0000313" key="2">
    <source>
        <dbReference type="Proteomes" id="UP000596742"/>
    </source>
</evidence>
<protein>
    <recommendedName>
        <fullName evidence="3">DNA-directed DNA polymerase</fullName>
    </recommendedName>
</protein>
<evidence type="ECO:0000313" key="1">
    <source>
        <dbReference type="EMBL" id="VDI51897.1"/>
    </source>
</evidence>
<organism evidence="1 2">
    <name type="scientific">Mytilus galloprovincialis</name>
    <name type="common">Mediterranean mussel</name>
    <dbReference type="NCBI Taxonomy" id="29158"/>
    <lineage>
        <taxon>Eukaryota</taxon>
        <taxon>Metazoa</taxon>
        <taxon>Spiralia</taxon>
        <taxon>Lophotrochozoa</taxon>
        <taxon>Mollusca</taxon>
        <taxon>Bivalvia</taxon>
        <taxon>Autobranchia</taxon>
        <taxon>Pteriomorphia</taxon>
        <taxon>Mytilida</taxon>
        <taxon>Mytiloidea</taxon>
        <taxon>Mytilidae</taxon>
        <taxon>Mytilinae</taxon>
        <taxon>Mytilus</taxon>
    </lineage>
</organism>
<evidence type="ECO:0008006" key="3">
    <source>
        <dbReference type="Google" id="ProtNLM"/>
    </source>
</evidence>
<dbReference type="OrthoDB" id="6145729at2759"/>
<dbReference type="PANTHER" id="PTHR31511">
    <property type="entry name" value="PROTEIN CBG23764"/>
    <property type="match status" value="1"/>
</dbReference>
<dbReference type="InterPro" id="IPR043502">
    <property type="entry name" value="DNA/RNA_pol_sf"/>
</dbReference>
<dbReference type="Proteomes" id="UP000596742">
    <property type="component" value="Unassembled WGS sequence"/>
</dbReference>
<accession>A0A8B6FN89</accession>
<reference evidence="1" key="1">
    <citation type="submission" date="2018-11" db="EMBL/GenBank/DDBJ databases">
        <authorList>
            <person name="Alioto T."/>
            <person name="Alioto T."/>
        </authorList>
    </citation>
    <scope>NUCLEOTIDE SEQUENCE</scope>
</reference>
<keyword evidence="2" id="KW-1185">Reference proteome</keyword>
<comment type="caution">
    <text evidence="1">The sequence shown here is derived from an EMBL/GenBank/DDBJ whole genome shotgun (WGS) entry which is preliminary data.</text>
</comment>